<dbReference type="Gene3D" id="3.40.470.10">
    <property type="entry name" value="Uracil-DNA glycosylase-like domain"/>
    <property type="match status" value="1"/>
</dbReference>
<dbReference type="SUPFAM" id="SSF52141">
    <property type="entry name" value="Uracil-DNA glycosylase-like"/>
    <property type="match status" value="1"/>
</dbReference>
<gene>
    <name evidence="1" type="ORF">S03H2_19586</name>
</gene>
<reference evidence="1" key="1">
    <citation type="journal article" date="2014" name="Front. Microbiol.">
        <title>High frequency of phylogenetically diverse reductive dehalogenase-homologous genes in deep subseafloor sedimentary metagenomes.</title>
        <authorList>
            <person name="Kawai M."/>
            <person name="Futagami T."/>
            <person name="Toyoda A."/>
            <person name="Takaki Y."/>
            <person name="Nishi S."/>
            <person name="Hori S."/>
            <person name="Arai W."/>
            <person name="Tsubouchi T."/>
            <person name="Morono Y."/>
            <person name="Uchiyama I."/>
            <person name="Ito T."/>
            <person name="Fujiyama A."/>
            <person name="Inagaki F."/>
            <person name="Takami H."/>
        </authorList>
    </citation>
    <scope>NUCLEOTIDE SEQUENCE</scope>
    <source>
        <strain evidence="1">Expedition CK06-06</strain>
    </source>
</reference>
<sequence length="70" mass="8009">SAFEVMTCRDLWLKREMALMKPKVMLLFGNQCIRAMLGAECPSVTQIHGQVFERQFKGEAMKLVAPHQKV</sequence>
<accession>X1GMP2</accession>
<name>X1GMP2_9ZZZZ</name>
<dbReference type="EMBL" id="BARU01010240">
    <property type="protein sequence ID" value="GAH46110.1"/>
    <property type="molecule type" value="Genomic_DNA"/>
</dbReference>
<organism evidence="1">
    <name type="scientific">marine sediment metagenome</name>
    <dbReference type="NCBI Taxonomy" id="412755"/>
    <lineage>
        <taxon>unclassified sequences</taxon>
        <taxon>metagenomes</taxon>
        <taxon>ecological metagenomes</taxon>
    </lineage>
</organism>
<feature type="non-terminal residue" evidence="1">
    <location>
        <position position="1"/>
    </location>
</feature>
<dbReference type="InterPro" id="IPR036895">
    <property type="entry name" value="Uracil-DNA_glycosylase-like_sf"/>
</dbReference>
<comment type="caution">
    <text evidence="1">The sequence shown here is derived from an EMBL/GenBank/DDBJ whole genome shotgun (WGS) entry which is preliminary data.</text>
</comment>
<protein>
    <recommendedName>
        <fullName evidence="2">Uracil-DNA glycosylase-like domain-containing protein</fullName>
    </recommendedName>
</protein>
<proteinExistence type="predicted"/>
<evidence type="ECO:0008006" key="2">
    <source>
        <dbReference type="Google" id="ProtNLM"/>
    </source>
</evidence>
<evidence type="ECO:0000313" key="1">
    <source>
        <dbReference type="EMBL" id="GAH46110.1"/>
    </source>
</evidence>
<dbReference type="AlphaFoldDB" id="X1GMP2"/>